<dbReference type="GO" id="GO:0005730">
    <property type="term" value="C:nucleolus"/>
    <property type="evidence" value="ECO:0007669"/>
    <property type="project" value="UniProtKB-SubCell"/>
</dbReference>
<comment type="function">
    <text evidence="7">Required for the synthesis of 40S ribosome subunits. Has a role in processing 20S pre-rRNA into the mature 18S rRNA, where it is required for cleavage at the 3' end of the mature 18S rRNA (D-site). Accompanies the 20S pre-rRNA from the nucleus to the cytoplasm.</text>
</comment>
<dbReference type="Pfam" id="PF08772">
    <property type="entry name" value="Zn_ribbon_NOB1"/>
    <property type="match status" value="1"/>
</dbReference>
<feature type="coiled-coil region" evidence="9">
    <location>
        <begin position="369"/>
        <end position="396"/>
    </location>
</feature>
<proteinExistence type="inferred from homology"/>
<dbReference type="Proteomes" id="UP000053958">
    <property type="component" value="Unassembled WGS sequence"/>
</dbReference>
<feature type="binding site" evidence="8">
    <location>
        <position position="285"/>
    </location>
    <ligand>
        <name>Zn(2+)</name>
        <dbReference type="ChEBI" id="CHEBI:29105"/>
    </ligand>
</feature>
<dbReference type="GO" id="GO:0000462">
    <property type="term" value="P:maturation of SSU-rRNA from tricistronic rRNA transcript (SSU-rRNA, 5.8S rRNA, LSU-rRNA)"/>
    <property type="evidence" value="ECO:0007669"/>
    <property type="project" value="EnsemblFungi"/>
</dbReference>
<name>A0A0F4YS83_RASE3</name>
<dbReference type="GO" id="GO:0000502">
    <property type="term" value="C:proteasome complex"/>
    <property type="evidence" value="ECO:0007669"/>
    <property type="project" value="UniProtKB-KW"/>
</dbReference>
<feature type="compositionally biased region" description="Basic and acidic residues" evidence="10">
    <location>
        <begin position="169"/>
        <end position="191"/>
    </location>
</feature>
<feature type="region of interest" description="Disordered" evidence="10">
    <location>
        <begin position="408"/>
        <end position="428"/>
    </location>
</feature>
<comment type="subcellular location">
    <subcellularLocation>
        <location evidence="7">Nucleus</location>
        <location evidence="7">Nucleolus</location>
    </subcellularLocation>
</comment>
<dbReference type="RefSeq" id="XP_013327303.1">
    <property type="nucleotide sequence ID" value="XM_013471849.1"/>
</dbReference>
<protein>
    <recommendedName>
        <fullName evidence="7">20S-pre-rRNA D-site endonuclease NOB1</fullName>
    </recommendedName>
</protein>
<comment type="caution">
    <text evidence="13">The sequence shown here is derived from an EMBL/GenBank/DDBJ whole genome shotgun (WGS) entry which is preliminary data.</text>
</comment>
<dbReference type="InterPro" id="IPR036283">
    <property type="entry name" value="NOB1_Zf-like_sf"/>
</dbReference>
<dbReference type="InterPro" id="IPR017117">
    <property type="entry name" value="Nob1_euk"/>
</dbReference>
<comment type="similarity">
    <text evidence="1 7">Belongs to the NOB1 family.</text>
</comment>
<dbReference type="InterPro" id="IPR014881">
    <property type="entry name" value="NOB1_Zn-bd"/>
</dbReference>
<evidence type="ECO:0000256" key="6">
    <source>
        <dbReference type="ARBA" id="ARBA00023242"/>
    </source>
</evidence>
<feature type="binding site" evidence="8">
    <location>
        <position position="288"/>
    </location>
    <ligand>
        <name>Zn(2+)</name>
        <dbReference type="ChEBI" id="CHEBI:29105"/>
    </ligand>
</feature>
<feature type="compositionally biased region" description="Acidic residues" evidence="10">
    <location>
        <begin position="215"/>
        <end position="233"/>
    </location>
</feature>
<evidence type="ECO:0000256" key="8">
    <source>
        <dbReference type="PIRSR" id="PIRSR037125-1"/>
    </source>
</evidence>
<evidence type="ECO:0000256" key="2">
    <source>
        <dbReference type="ARBA" id="ARBA00022722"/>
    </source>
</evidence>
<feature type="binding site" evidence="8">
    <location>
        <position position="300"/>
    </location>
    <ligand>
        <name>Zn(2+)</name>
        <dbReference type="ChEBI" id="CHEBI:29105"/>
    </ligand>
</feature>
<evidence type="ECO:0000256" key="10">
    <source>
        <dbReference type="SAM" id="MobiDB-lite"/>
    </source>
</evidence>
<dbReference type="GO" id="GO:0005737">
    <property type="term" value="C:cytoplasm"/>
    <property type="evidence" value="ECO:0007669"/>
    <property type="project" value="EnsemblFungi"/>
</dbReference>
<keyword evidence="2" id="KW-0540">Nuclease</keyword>
<dbReference type="STRING" id="1408163.A0A0F4YS83"/>
<dbReference type="PANTHER" id="PTHR12814">
    <property type="entry name" value="RNA-BINDING PROTEIN NOB1"/>
    <property type="match status" value="1"/>
</dbReference>
<gene>
    <name evidence="13" type="ORF">T310_5273</name>
</gene>
<evidence type="ECO:0000313" key="14">
    <source>
        <dbReference type="Proteomes" id="UP000053958"/>
    </source>
</evidence>
<keyword evidence="4" id="KW-0378">Hydrolase</keyword>
<dbReference type="PIRSF" id="PIRSF037125">
    <property type="entry name" value="D-site_20S_pre-rRNA_nuclease"/>
    <property type="match status" value="1"/>
</dbReference>
<organism evidence="13 14">
    <name type="scientific">Rasamsonia emersonii (strain ATCC 16479 / CBS 393.64 / IMI 116815)</name>
    <dbReference type="NCBI Taxonomy" id="1408163"/>
    <lineage>
        <taxon>Eukaryota</taxon>
        <taxon>Fungi</taxon>
        <taxon>Dikarya</taxon>
        <taxon>Ascomycota</taxon>
        <taxon>Pezizomycotina</taxon>
        <taxon>Eurotiomycetes</taxon>
        <taxon>Eurotiomycetidae</taxon>
        <taxon>Eurotiales</taxon>
        <taxon>Trichocomaceae</taxon>
        <taxon>Rasamsonia</taxon>
    </lineage>
</organism>
<dbReference type="CDD" id="cd09876">
    <property type="entry name" value="PIN_Nob1-like"/>
    <property type="match status" value="1"/>
</dbReference>
<dbReference type="GeneID" id="25317618"/>
<dbReference type="Pfam" id="PF17146">
    <property type="entry name" value="PIN_6"/>
    <property type="match status" value="1"/>
</dbReference>
<feature type="region of interest" description="Disordered" evidence="10">
    <location>
        <begin position="113"/>
        <end position="260"/>
    </location>
</feature>
<dbReference type="Gene3D" id="6.20.210.10">
    <property type="entry name" value="Nin one binding (NOB1), Zn-ribbon-like"/>
    <property type="match status" value="1"/>
</dbReference>
<evidence type="ECO:0000259" key="12">
    <source>
        <dbReference type="Pfam" id="PF17146"/>
    </source>
</evidence>
<dbReference type="GO" id="GO:0016787">
    <property type="term" value="F:hydrolase activity"/>
    <property type="evidence" value="ECO:0007669"/>
    <property type="project" value="UniProtKB-KW"/>
</dbReference>
<keyword evidence="5 7" id="KW-0862">Zinc</keyword>
<evidence type="ECO:0000256" key="1">
    <source>
        <dbReference type="ARBA" id="ARBA00005858"/>
    </source>
</evidence>
<dbReference type="GO" id="GO:0004521">
    <property type="term" value="F:RNA endonuclease activity"/>
    <property type="evidence" value="ECO:0007669"/>
    <property type="project" value="UniProtKB-UniRule"/>
</dbReference>
<dbReference type="GO" id="GO:0046872">
    <property type="term" value="F:metal ion binding"/>
    <property type="evidence" value="ECO:0007669"/>
    <property type="project" value="UniProtKB-UniRule"/>
</dbReference>
<feature type="region of interest" description="Disordered" evidence="10">
    <location>
        <begin position="334"/>
        <end position="357"/>
    </location>
</feature>
<dbReference type="FunFam" id="3.40.50.1010:FF:000026">
    <property type="entry name" value="20S-pre-rRNA D-site endonuclease NOB1"/>
    <property type="match status" value="1"/>
</dbReference>
<dbReference type="PANTHER" id="PTHR12814:SF2">
    <property type="entry name" value="RNA-BINDING PROTEIN NOB1"/>
    <property type="match status" value="1"/>
</dbReference>
<keyword evidence="9" id="KW-0175">Coiled coil</keyword>
<dbReference type="SUPFAM" id="SSF144206">
    <property type="entry name" value="NOB1 zinc finger-like"/>
    <property type="match status" value="1"/>
</dbReference>
<evidence type="ECO:0000256" key="9">
    <source>
        <dbReference type="SAM" id="Coils"/>
    </source>
</evidence>
<dbReference type="GO" id="GO:0030688">
    <property type="term" value="C:preribosome, small subunit precursor"/>
    <property type="evidence" value="ECO:0007669"/>
    <property type="project" value="EnsemblFungi"/>
</dbReference>
<evidence type="ECO:0000259" key="11">
    <source>
        <dbReference type="Pfam" id="PF08772"/>
    </source>
</evidence>
<dbReference type="InterPro" id="IPR039907">
    <property type="entry name" value="NOB1"/>
</dbReference>
<evidence type="ECO:0000256" key="4">
    <source>
        <dbReference type="ARBA" id="ARBA00022801"/>
    </source>
</evidence>
<evidence type="ECO:0000256" key="3">
    <source>
        <dbReference type="ARBA" id="ARBA00022723"/>
    </source>
</evidence>
<dbReference type="InterPro" id="IPR033411">
    <property type="entry name" value="Ribonuclease_PIN"/>
</dbReference>
<feature type="domain" description="Ribonuclease PIN" evidence="12">
    <location>
        <begin position="14"/>
        <end position="105"/>
    </location>
</feature>
<sequence length="428" mass="47345">MAETAAPPKPVHTLVLDAGPLLKNVPPLSSLLAQAEELVTTPSVINEIRDPDARSRIETMYMPFLKQRTPTAKSISVLSEFARKTGDRPVLSKVDIEVLALAYEIECERNGGDWRLRSVPGQKGLNGKPPGKEEEKKQQEGEEKKEESEPADTQEKAEDGNTNGTQVDEVAKDLEKTTLDENPKPSEDHSENAPADDTPSAEQTDESAPAPAQEAEAEAEAEVEEDEPEDSDSEGWITPSNIKKRQAQDEGISASATPEPKVMQVATMTTDFARIRHLKTYIKRCHACFCTTKEMNRQFCPRCGKDTLTRVSCTTDANGQFKLHLKKNMQWNNRGNRYSIPKPVPGNASGKWKGGGGGKGGWGTELILAEDQKEYIRAVKDQQRQLRNEHDLMDEDYLPSILSGERHKIPGGRIKVGAGRNVNAKKRR</sequence>
<dbReference type="Gene3D" id="3.40.50.1010">
    <property type="entry name" value="5'-nuclease"/>
    <property type="match status" value="1"/>
</dbReference>
<dbReference type="AlphaFoldDB" id="A0A0F4YS83"/>
<feature type="domain" description="Nin one binding (NOB1) Zn-ribbon-like" evidence="11">
    <location>
        <begin position="275"/>
        <end position="346"/>
    </location>
</feature>
<keyword evidence="14" id="KW-1185">Reference proteome</keyword>
<dbReference type="GO" id="GO:0070181">
    <property type="term" value="F:small ribosomal subunit rRNA binding"/>
    <property type="evidence" value="ECO:0007669"/>
    <property type="project" value="EnsemblFungi"/>
</dbReference>
<dbReference type="EMBL" id="LASV01000240">
    <property type="protein sequence ID" value="KKA20691.1"/>
    <property type="molecule type" value="Genomic_DNA"/>
</dbReference>
<feature type="compositionally biased region" description="Basic and acidic residues" evidence="10">
    <location>
        <begin position="130"/>
        <end position="159"/>
    </location>
</feature>
<reference evidence="13 14" key="1">
    <citation type="submission" date="2015-04" db="EMBL/GenBank/DDBJ databases">
        <authorList>
            <person name="Heijne W.H."/>
            <person name="Fedorova N.D."/>
            <person name="Nierman W.C."/>
            <person name="Vollebregt A.W."/>
            <person name="Zhao Z."/>
            <person name="Wu L."/>
            <person name="Kumar M."/>
            <person name="Stam H."/>
            <person name="van den Berg M.A."/>
            <person name="Pel H.J."/>
        </authorList>
    </citation>
    <scope>NUCLEOTIDE SEQUENCE [LARGE SCALE GENOMIC DNA]</scope>
    <source>
        <strain evidence="13 14">CBS 393.64</strain>
    </source>
</reference>
<evidence type="ECO:0000256" key="5">
    <source>
        <dbReference type="ARBA" id="ARBA00022833"/>
    </source>
</evidence>
<evidence type="ECO:0000256" key="7">
    <source>
        <dbReference type="PIRNR" id="PIRNR037125"/>
    </source>
</evidence>
<dbReference type="GO" id="GO:0043248">
    <property type="term" value="P:proteasome assembly"/>
    <property type="evidence" value="ECO:0007669"/>
    <property type="project" value="EnsemblFungi"/>
</dbReference>
<dbReference type="OrthoDB" id="446759at2759"/>
<keyword evidence="3 7" id="KW-0479">Metal-binding</keyword>
<keyword evidence="6 7" id="KW-0539">Nucleus</keyword>
<feature type="binding site" evidence="8">
    <location>
        <position position="303"/>
    </location>
    <ligand>
        <name>Zn(2+)</name>
        <dbReference type="ChEBI" id="CHEBI:29105"/>
    </ligand>
</feature>
<accession>A0A0F4YS83</accession>
<evidence type="ECO:0000313" key="13">
    <source>
        <dbReference type="EMBL" id="KKA20691.1"/>
    </source>
</evidence>
<keyword evidence="13" id="KW-0647">Proteasome</keyword>